<proteinExistence type="inferred from homology"/>
<dbReference type="PANTHER" id="PTHR11742">
    <property type="entry name" value="MANNOSYL-OLIGOSACCHARIDE ALPHA-1,2-MANNOSIDASE-RELATED"/>
    <property type="match status" value="1"/>
</dbReference>
<dbReference type="PANTHER" id="PTHR11742:SF55">
    <property type="entry name" value="ENDOPLASMIC RETICULUM MANNOSYL-OLIGOSACCHARIDE 1,2-ALPHA-MANNOSIDASE"/>
    <property type="match status" value="1"/>
</dbReference>
<feature type="signal peptide" evidence="13">
    <location>
        <begin position="1"/>
        <end position="30"/>
    </location>
</feature>
<keyword evidence="4 10" id="KW-0479">Metal-binding</keyword>
<keyword evidence="7 11" id="KW-1015">Disulfide bond</keyword>
<evidence type="ECO:0000256" key="5">
    <source>
        <dbReference type="ARBA" id="ARBA00022801"/>
    </source>
</evidence>
<name>A0AAD4M972_9AGAM</name>
<keyword evidence="12" id="KW-0326">Glycosidase</keyword>
<dbReference type="Proteomes" id="UP001203297">
    <property type="component" value="Unassembled WGS sequence"/>
</dbReference>
<dbReference type="GO" id="GO:0004571">
    <property type="term" value="F:mannosyl-oligosaccharide 1,2-alpha-mannosidase activity"/>
    <property type="evidence" value="ECO:0007669"/>
    <property type="project" value="UniProtKB-EC"/>
</dbReference>
<evidence type="ECO:0000256" key="10">
    <source>
        <dbReference type="PIRSR" id="PIRSR601382-2"/>
    </source>
</evidence>
<evidence type="ECO:0000256" key="1">
    <source>
        <dbReference type="ARBA" id="ARBA00001913"/>
    </source>
</evidence>
<evidence type="ECO:0000256" key="13">
    <source>
        <dbReference type="SAM" id="SignalP"/>
    </source>
</evidence>
<evidence type="ECO:0000256" key="8">
    <source>
        <dbReference type="ARBA" id="ARBA00047669"/>
    </source>
</evidence>
<dbReference type="GO" id="GO:0005783">
    <property type="term" value="C:endoplasmic reticulum"/>
    <property type="evidence" value="ECO:0007669"/>
    <property type="project" value="TreeGrafter"/>
</dbReference>
<dbReference type="SUPFAM" id="SSF48225">
    <property type="entry name" value="Seven-hairpin glycosidases"/>
    <property type="match status" value="1"/>
</dbReference>
<comment type="pathway">
    <text evidence="2">Protein modification; protein glycosylation.</text>
</comment>
<comment type="catalytic activity">
    <reaction evidence="9">
        <text>N(4)-(alpha-D-Man-(1-&gt;2)-alpha-D-Man-(1-&gt;2)-alpha-D-Man-(1-&gt;3)-[alpha-D-Man-(1-&gt;2)-alpha-D-Man-(1-&gt;3)-[alpha-D-Man-(1-&gt;2)-alpha-D-Man-(1-&gt;6)]-alpha-D-Man-(1-&gt;6)]-beta-D-Man-(1-&gt;4)-beta-D-GlcNAc-(1-&gt;4)-beta-D-GlcNAc)-L-asparaginyl-[protein] (N-glucan mannose isomer 9A1,2,3B1,2,3) + 4 H2O = N(4)-(alpha-D-Man-(1-&gt;3)-[alpha-D-Man-(1-&gt;3)-[alpha-D-Man-(1-&gt;6)]-alpha-D-Man-(1-&gt;6)]-beta-D-Man-(1-&gt;4)-beta-D-GlcNAc-(1-&gt;4)-beta-D-GlcNAc)-L-asparaginyl-[protein] (N-glucan mannose isomer 5A1,2) + 4 beta-D-mannose</text>
        <dbReference type="Rhea" id="RHEA:56008"/>
        <dbReference type="Rhea" id="RHEA-COMP:14356"/>
        <dbReference type="Rhea" id="RHEA-COMP:14367"/>
        <dbReference type="ChEBI" id="CHEBI:15377"/>
        <dbReference type="ChEBI" id="CHEBI:28563"/>
        <dbReference type="ChEBI" id="CHEBI:59087"/>
        <dbReference type="ChEBI" id="CHEBI:139493"/>
        <dbReference type="EC" id="3.2.1.113"/>
    </reaction>
</comment>
<protein>
    <recommendedName>
        <fullName evidence="12">alpha-1,2-Mannosidase</fullName>
        <ecNumber evidence="12">3.2.1.-</ecNumber>
    </recommendedName>
</protein>
<keyword evidence="6 10" id="KW-0106">Calcium</keyword>
<comment type="catalytic activity">
    <reaction evidence="8">
        <text>N(4)-(alpha-D-Man-(1-&gt;2)-alpha-D-Man-(1-&gt;2)-alpha-D-Man-(1-&gt;3)-[alpha-D-Man-(1-&gt;3)-[alpha-D-Man-(1-&gt;2)-alpha-D-Man-(1-&gt;6)]-alpha-D-Man-(1-&gt;6)]-beta-D-Man-(1-&gt;4)-beta-D-GlcNAc-(1-&gt;4)-beta-D-GlcNAc)-L-asparaginyl-[protein] (N-glucan mannose isomer 8A1,2,3B1,3) + 3 H2O = N(4)-(alpha-D-Man-(1-&gt;3)-[alpha-D-Man-(1-&gt;3)-[alpha-D-Man-(1-&gt;6)]-alpha-D-Man-(1-&gt;6)]-beta-D-Man-(1-&gt;4)-beta-D-GlcNAc-(1-&gt;4)-beta-D-GlcNAc)-L-asparaginyl-[protein] (N-glucan mannose isomer 5A1,2) + 3 beta-D-mannose</text>
        <dbReference type="Rhea" id="RHEA:56028"/>
        <dbReference type="Rhea" id="RHEA-COMP:14358"/>
        <dbReference type="Rhea" id="RHEA-COMP:14367"/>
        <dbReference type="ChEBI" id="CHEBI:15377"/>
        <dbReference type="ChEBI" id="CHEBI:28563"/>
        <dbReference type="ChEBI" id="CHEBI:59087"/>
        <dbReference type="ChEBI" id="CHEBI:60628"/>
        <dbReference type="EC" id="3.2.1.113"/>
    </reaction>
</comment>
<accession>A0AAD4M972</accession>
<evidence type="ECO:0000313" key="14">
    <source>
        <dbReference type="EMBL" id="KAI0306131.1"/>
    </source>
</evidence>
<dbReference type="InterPro" id="IPR036026">
    <property type="entry name" value="Seven-hairpin_glycosidases"/>
</dbReference>
<comment type="similarity">
    <text evidence="3 12">Belongs to the glycosyl hydrolase 47 family.</text>
</comment>
<evidence type="ECO:0000256" key="11">
    <source>
        <dbReference type="PIRSR" id="PIRSR601382-3"/>
    </source>
</evidence>
<dbReference type="GO" id="GO:0036503">
    <property type="term" value="P:ERAD pathway"/>
    <property type="evidence" value="ECO:0007669"/>
    <property type="project" value="UniProtKB-ARBA"/>
</dbReference>
<evidence type="ECO:0000256" key="12">
    <source>
        <dbReference type="RuleBase" id="RU361193"/>
    </source>
</evidence>
<evidence type="ECO:0000313" key="15">
    <source>
        <dbReference type="Proteomes" id="UP001203297"/>
    </source>
</evidence>
<keyword evidence="15" id="KW-1185">Reference proteome</keyword>
<dbReference type="Pfam" id="PF01532">
    <property type="entry name" value="Glyco_hydro_47"/>
    <property type="match status" value="1"/>
</dbReference>
<evidence type="ECO:0000256" key="2">
    <source>
        <dbReference type="ARBA" id="ARBA00004922"/>
    </source>
</evidence>
<dbReference type="InterPro" id="IPR012341">
    <property type="entry name" value="6hp_glycosidase-like_sf"/>
</dbReference>
<sequence>MIMARFIPRPLIRIVLSCIVLDVWSQRAHAVREAFLHSYNGYLTHAAPHDELLPLSKVPIDNFNGWGLSLVESLDTMWLMGLYDEFDSALVVVSNMTFPMQPEQHAPFFETVIRYLGGLLSAYALSHDPILLVRADHLGNALLPAFGTPSGLPVYSVNTVNGKVAWGWTGIDALWSEALSCQLEYKYLAYLTGRTQYYTAVEKVMEIMYTANLSRTEDLFPTTWSTKSGLPSSSKVSVGAFADSAYEYMLKQWLLTGRTDTKARDLCMLSALYHRDLEPSHSFEHLTCFFPAVLALGSATLPDVPRTHMWAARALAYTCWTLYADSPSGNASSWDGQWSTHLARWEQSGAHGDPPGVGPASPVDIEKAREYNPINPSYLLRPETVESFYLLWRTTGDIVWRERGWAVFEALSREARIEDGGFASVDNVYHVGGRKRDEMPSWFLAETLKYLFLLFTDEDLIPLDQWVFNTEAHPLPVFQWSEWEMERFGII</sequence>
<dbReference type="InterPro" id="IPR050749">
    <property type="entry name" value="Glycosyl_Hydrolase_47"/>
</dbReference>
<keyword evidence="5 12" id="KW-0378">Hydrolase</keyword>
<comment type="caution">
    <text evidence="14">The sequence shown here is derived from an EMBL/GenBank/DDBJ whole genome shotgun (WGS) entry which is preliminary data.</text>
</comment>
<keyword evidence="13" id="KW-0732">Signal</keyword>
<dbReference type="Gene3D" id="1.50.10.10">
    <property type="match status" value="1"/>
</dbReference>
<comment type="cofactor">
    <cofactor evidence="1 10">
        <name>Ca(2+)</name>
        <dbReference type="ChEBI" id="CHEBI:29108"/>
    </cofactor>
</comment>
<evidence type="ECO:0000256" key="6">
    <source>
        <dbReference type="ARBA" id="ARBA00022837"/>
    </source>
</evidence>
<feature type="disulfide bond" evidence="11">
    <location>
        <begin position="288"/>
        <end position="319"/>
    </location>
</feature>
<dbReference type="PRINTS" id="PR00747">
    <property type="entry name" value="GLYHDRLASE47"/>
</dbReference>
<evidence type="ECO:0000256" key="3">
    <source>
        <dbReference type="ARBA" id="ARBA00007658"/>
    </source>
</evidence>
<dbReference type="GO" id="GO:0005975">
    <property type="term" value="P:carbohydrate metabolic process"/>
    <property type="evidence" value="ECO:0007669"/>
    <property type="project" value="InterPro"/>
</dbReference>
<organism evidence="14 15">
    <name type="scientific">Multifurca ochricompacta</name>
    <dbReference type="NCBI Taxonomy" id="376703"/>
    <lineage>
        <taxon>Eukaryota</taxon>
        <taxon>Fungi</taxon>
        <taxon>Dikarya</taxon>
        <taxon>Basidiomycota</taxon>
        <taxon>Agaricomycotina</taxon>
        <taxon>Agaricomycetes</taxon>
        <taxon>Russulales</taxon>
        <taxon>Russulaceae</taxon>
        <taxon>Multifurca</taxon>
    </lineage>
</organism>
<dbReference type="InterPro" id="IPR001382">
    <property type="entry name" value="Glyco_hydro_47"/>
</dbReference>
<feature type="chain" id="PRO_5042024426" description="alpha-1,2-Mannosidase" evidence="13">
    <location>
        <begin position="31"/>
        <end position="491"/>
    </location>
</feature>
<dbReference type="EMBL" id="WTXG01000004">
    <property type="protein sequence ID" value="KAI0306131.1"/>
    <property type="molecule type" value="Genomic_DNA"/>
</dbReference>
<dbReference type="GO" id="GO:0016020">
    <property type="term" value="C:membrane"/>
    <property type="evidence" value="ECO:0007669"/>
    <property type="project" value="InterPro"/>
</dbReference>
<reference evidence="14" key="1">
    <citation type="journal article" date="2022" name="New Phytol.">
        <title>Evolutionary transition to the ectomycorrhizal habit in the genomes of a hyperdiverse lineage of mushroom-forming fungi.</title>
        <authorList>
            <person name="Looney B."/>
            <person name="Miyauchi S."/>
            <person name="Morin E."/>
            <person name="Drula E."/>
            <person name="Courty P.E."/>
            <person name="Kohler A."/>
            <person name="Kuo A."/>
            <person name="LaButti K."/>
            <person name="Pangilinan J."/>
            <person name="Lipzen A."/>
            <person name="Riley R."/>
            <person name="Andreopoulos W."/>
            <person name="He G."/>
            <person name="Johnson J."/>
            <person name="Nolan M."/>
            <person name="Tritt A."/>
            <person name="Barry K.W."/>
            <person name="Grigoriev I.V."/>
            <person name="Nagy L.G."/>
            <person name="Hibbett D."/>
            <person name="Henrissat B."/>
            <person name="Matheny P.B."/>
            <person name="Labbe J."/>
            <person name="Martin F.M."/>
        </authorList>
    </citation>
    <scope>NUCLEOTIDE SEQUENCE</scope>
    <source>
        <strain evidence="14">BPL690</strain>
    </source>
</reference>
<evidence type="ECO:0000256" key="9">
    <source>
        <dbReference type="ARBA" id="ARBA00048605"/>
    </source>
</evidence>
<dbReference type="GO" id="GO:0005509">
    <property type="term" value="F:calcium ion binding"/>
    <property type="evidence" value="ECO:0007669"/>
    <property type="project" value="InterPro"/>
</dbReference>
<evidence type="ECO:0000256" key="7">
    <source>
        <dbReference type="ARBA" id="ARBA00023157"/>
    </source>
</evidence>
<dbReference type="EC" id="3.2.1.-" evidence="12"/>
<feature type="binding site" evidence="10">
    <location>
        <position position="470"/>
    </location>
    <ligand>
        <name>Ca(2+)</name>
        <dbReference type="ChEBI" id="CHEBI:29108"/>
    </ligand>
</feature>
<evidence type="ECO:0000256" key="4">
    <source>
        <dbReference type="ARBA" id="ARBA00022723"/>
    </source>
</evidence>
<gene>
    <name evidence="14" type="ORF">B0F90DRAFT_1910507</name>
</gene>
<dbReference type="AlphaFoldDB" id="A0AAD4M972"/>